<evidence type="ECO:0000256" key="1">
    <source>
        <dbReference type="SAM" id="Phobius"/>
    </source>
</evidence>
<evidence type="ECO:0000313" key="3">
    <source>
        <dbReference type="Proteomes" id="UP000316993"/>
    </source>
</evidence>
<gene>
    <name evidence="2" type="ORF">BDD18_2113</name>
</gene>
<sequence>MHWVTHLTLLALTAANTYLIFHRGWDPMDAWLFVAGAAIALLLTLLLHLLLLVKPEERIPILREMVEAAKADLVAVLISHVDVSTEAGENINTDVASTNAEIGAGLQTQYERAQILLAENRAIYLRMVNELSNKGQLEPPQIREWLGLTQLQAPNDALEPFEARLGDFEQRVA</sequence>
<dbReference type="Proteomes" id="UP000316993">
    <property type="component" value="Unassembled WGS sequence"/>
</dbReference>
<keyword evidence="1" id="KW-1133">Transmembrane helix</keyword>
<dbReference type="RefSeq" id="WP_244939062.1">
    <property type="nucleotide sequence ID" value="NZ_VFPV01000002.1"/>
</dbReference>
<dbReference type="EMBL" id="VFPV01000002">
    <property type="protein sequence ID" value="TQN03430.1"/>
    <property type="molecule type" value="Genomic_DNA"/>
</dbReference>
<comment type="caution">
    <text evidence="2">The sequence shown here is derived from an EMBL/GenBank/DDBJ whole genome shotgun (WGS) entry which is preliminary data.</text>
</comment>
<reference evidence="2 3" key="1">
    <citation type="submission" date="2019-06" db="EMBL/GenBank/DDBJ databases">
        <title>Genomic Encyclopedia of Archaeal and Bacterial Type Strains, Phase II (KMG-II): from individual species to whole genera.</title>
        <authorList>
            <person name="Goeker M."/>
        </authorList>
    </citation>
    <scope>NUCLEOTIDE SEQUENCE [LARGE SCALE GENOMIC DNA]</scope>
    <source>
        <strain evidence="2 3">DSM 7270</strain>
    </source>
</reference>
<proteinExistence type="predicted"/>
<dbReference type="AlphaFoldDB" id="A0A543L829"/>
<keyword evidence="1" id="KW-0812">Transmembrane</keyword>
<protein>
    <submittedName>
        <fullName evidence="2">Uncharacterized protein</fullName>
    </submittedName>
</protein>
<name>A0A543L829_9BURK</name>
<evidence type="ECO:0000313" key="2">
    <source>
        <dbReference type="EMBL" id="TQN03430.1"/>
    </source>
</evidence>
<keyword evidence="1" id="KW-0472">Membrane</keyword>
<organism evidence="2 3">
    <name type="scientific">Acidovorax temperans</name>
    <dbReference type="NCBI Taxonomy" id="80878"/>
    <lineage>
        <taxon>Bacteria</taxon>
        <taxon>Pseudomonadati</taxon>
        <taxon>Pseudomonadota</taxon>
        <taxon>Betaproteobacteria</taxon>
        <taxon>Burkholderiales</taxon>
        <taxon>Comamonadaceae</taxon>
        <taxon>Acidovorax</taxon>
    </lineage>
</organism>
<accession>A0A543L829</accession>
<feature type="transmembrane region" description="Helical" evidence="1">
    <location>
        <begin position="31"/>
        <end position="53"/>
    </location>
</feature>